<dbReference type="Proteomes" id="UP001058236">
    <property type="component" value="Chromosome"/>
</dbReference>
<protein>
    <submittedName>
        <fullName evidence="2">Uncharacterized protein</fullName>
    </submittedName>
</protein>
<proteinExistence type="predicted"/>
<dbReference type="RefSeq" id="WP_185900600.1">
    <property type="nucleotide sequence ID" value="NZ_BMSP01000004.1"/>
</dbReference>
<gene>
    <name evidence="2" type="ORF">NLU04_25320</name>
</gene>
<sequence length="53" mass="5594">MSNRLPGRRGGRAKRASGGFPTGIKRRTRGKELPSTSATPSDTTPDNPSPSEV</sequence>
<dbReference type="GeneID" id="97762763"/>
<name>A0ABY5FD55_9ACTN</name>
<dbReference type="EMBL" id="CP101397">
    <property type="protein sequence ID" value="UTR81560.1"/>
    <property type="molecule type" value="Genomic_DNA"/>
</dbReference>
<feature type="region of interest" description="Disordered" evidence="1">
    <location>
        <begin position="1"/>
        <end position="53"/>
    </location>
</feature>
<organism evidence="2 3">
    <name type="scientific">Streptomyces cavourensis</name>
    <dbReference type="NCBI Taxonomy" id="67258"/>
    <lineage>
        <taxon>Bacteria</taxon>
        <taxon>Bacillati</taxon>
        <taxon>Actinomycetota</taxon>
        <taxon>Actinomycetes</taxon>
        <taxon>Kitasatosporales</taxon>
        <taxon>Streptomycetaceae</taxon>
        <taxon>Streptomyces</taxon>
    </lineage>
</organism>
<accession>A0ABY5FD55</accession>
<evidence type="ECO:0000313" key="3">
    <source>
        <dbReference type="Proteomes" id="UP001058236"/>
    </source>
</evidence>
<evidence type="ECO:0000313" key="2">
    <source>
        <dbReference type="EMBL" id="UTR81560.1"/>
    </source>
</evidence>
<feature type="compositionally biased region" description="Low complexity" evidence="1">
    <location>
        <begin position="34"/>
        <end position="53"/>
    </location>
</feature>
<evidence type="ECO:0000256" key="1">
    <source>
        <dbReference type="SAM" id="MobiDB-lite"/>
    </source>
</evidence>
<keyword evidence="3" id="KW-1185">Reference proteome</keyword>
<feature type="compositionally biased region" description="Basic residues" evidence="1">
    <location>
        <begin position="1"/>
        <end position="15"/>
    </location>
</feature>
<reference evidence="2" key="1">
    <citation type="submission" date="2022-07" db="EMBL/GenBank/DDBJ databases">
        <title>Genomic of Streptomyces cavourensis F2.</title>
        <authorList>
            <person name="Hu S."/>
            <person name="Liang W."/>
        </authorList>
    </citation>
    <scope>NUCLEOTIDE SEQUENCE</scope>
    <source>
        <strain evidence="2">F2</strain>
    </source>
</reference>